<protein>
    <submittedName>
        <fullName evidence="7">MFS family permease</fullName>
    </submittedName>
</protein>
<comment type="caution">
    <text evidence="7">The sequence shown here is derived from an EMBL/GenBank/DDBJ whole genome shotgun (WGS) entry which is preliminary data.</text>
</comment>
<dbReference type="AlphaFoldDB" id="A0A7W9G6W2"/>
<proteinExistence type="predicted"/>
<reference evidence="7 8" key="1">
    <citation type="submission" date="2020-08" db="EMBL/GenBank/DDBJ databases">
        <title>Sequencing the genomes of 1000 actinobacteria strains.</title>
        <authorList>
            <person name="Klenk H.-P."/>
        </authorList>
    </citation>
    <scope>NUCLEOTIDE SEQUENCE [LARGE SCALE GENOMIC DNA]</scope>
    <source>
        <strain evidence="7 8">DSM 45507</strain>
    </source>
</reference>
<feature type="transmembrane region" description="Helical" evidence="6">
    <location>
        <begin position="68"/>
        <end position="86"/>
    </location>
</feature>
<dbReference type="CDD" id="cd17393">
    <property type="entry name" value="MFS_MosC_like"/>
    <property type="match status" value="1"/>
</dbReference>
<gene>
    <name evidence="7" type="ORF">HD596_005008</name>
</gene>
<evidence type="ECO:0000256" key="5">
    <source>
        <dbReference type="SAM" id="MobiDB-lite"/>
    </source>
</evidence>
<dbReference type="Proteomes" id="UP000579153">
    <property type="component" value="Unassembled WGS sequence"/>
</dbReference>
<dbReference type="GO" id="GO:0016020">
    <property type="term" value="C:membrane"/>
    <property type="evidence" value="ECO:0007669"/>
    <property type="project" value="UniProtKB-SubCell"/>
</dbReference>
<evidence type="ECO:0000256" key="1">
    <source>
        <dbReference type="ARBA" id="ARBA00004141"/>
    </source>
</evidence>
<feature type="transmembrane region" description="Helical" evidence="6">
    <location>
        <begin position="159"/>
        <end position="178"/>
    </location>
</feature>
<feature type="transmembrane region" description="Helical" evidence="6">
    <location>
        <begin position="418"/>
        <end position="439"/>
    </location>
</feature>
<feature type="transmembrane region" description="Helical" evidence="6">
    <location>
        <begin position="301"/>
        <end position="321"/>
    </location>
</feature>
<dbReference type="PANTHER" id="PTHR23514">
    <property type="entry name" value="BYPASS OF STOP CODON PROTEIN 6"/>
    <property type="match status" value="1"/>
</dbReference>
<name>A0A7W9G6W2_9ACTN</name>
<feature type="region of interest" description="Disordered" evidence="5">
    <location>
        <begin position="215"/>
        <end position="256"/>
    </location>
</feature>
<dbReference type="InterPro" id="IPR011701">
    <property type="entry name" value="MFS"/>
</dbReference>
<feature type="transmembrane region" description="Helical" evidence="6">
    <location>
        <begin position="261"/>
        <end position="281"/>
    </location>
</feature>
<evidence type="ECO:0000256" key="6">
    <source>
        <dbReference type="SAM" id="Phobius"/>
    </source>
</evidence>
<dbReference type="EMBL" id="JACHMB010000001">
    <property type="protein sequence ID" value="MBB5778252.1"/>
    <property type="molecule type" value="Genomic_DNA"/>
</dbReference>
<keyword evidence="2 6" id="KW-0812">Transmembrane</keyword>
<feature type="transmembrane region" description="Helical" evidence="6">
    <location>
        <begin position="92"/>
        <end position="111"/>
    </location>
</feature>
<evidence type="ECO:0000313" key="7">
    <source>
        <dbReference type="EMBL" id="MBB5778252.1"/>
    </source>
</evidence>
<dbReference type="RefSeq" id="WP_185071711.1">
    <property type="nucleotide sequence ID" value="NZ_JACHMB010000001.1"/>
</dbReference>
<keyword evidence="3 6" id="KW-1133">Transmembrane helix</keyword>
<feature type="transmembrane region" description="Helical" evidence="6">
    <location>
        <begin position="132"/>
        <end position="153"/>
    </location>
</feature>
<evidence type="ECO:0000256" key="2">
    <source>
        <dbReference type="ARBA" id="ARBA00022692"/>
    </source>
</evidence>
<keyword evidence="4 6" id="KW-0472">Membrane</keyword>
<dbReference type="SUPFAM" id="SSF103473">
    <property type="entry name" value="MFS general substrate transporter"/>
    <property type="match status" value="1"/>
</dbReference>
<dbReference type="Pfam" id="PF07690">
    <property type="entry name" value="MFS_1"/>
    <property type="match status" value="1"/>
</dbReference>
<dbReference type="GO" id="GO:0022857">
    <property type="term" value="F:transmembrane transporter activity"/>
    <property type="evidence" value="ECO:0007669"/>
    <property type="project" value="InterPro"/>
</dbReference>
<feature type="transmembrane region" description="Helical" evidence="6">
    <location>
        <begin position="358"/>
        <end position="379"/>
    </location>
</feature>
<comment type="subcellular location">
    <subcellularLocation>
        <location evidence="1">Membrane</location>
        <topology evidence="1">Multi-pass membrane protein</topology>
    </subcellularLocation>
</comment>
<feature type="transmembrane region" description="Helical" evidence="6">
    <location>
        <begin position="333"/>
        <end position="352"/>
    </location>
</feature>
<organism evidence="7 8">
    <name type="scientific">Nonomuraea jabiensis</name>
    <dbReference type="NCBI Taxonomy" id="882448"/>
    <lineage>
        <taxon>Bacteria</taxon>
        <taxon>Bacillati</taxon>
        <taxon>Actinomycetota</taxon>
        <taxon>Actinomycetes</taxon>
        <taxon>Streptosporangiales</taxon>
        <taxon>Streptosporangiaceae</taxon>
        <taxon>Nonomuraea</taxon>
    </lineage>
</organism>
<dbReference type="PANTHER" id="PTHR23514:SF13">
    <property type="entry name" value="INNER MEMBRANE PROTEIN YBJJ"/>
    <property type="match status" value="1"/>
</dbReference>
<feature type="transmembrane region" description="Helical" evidence="6">
    <location>
        <begin position="34"/>
        <end position="56"/>
    </location>
</feature>
<evidence type="ECO:0000313" key="8">
    <source>
        <dbReference type="Proteomes" id="UP000579153"/>
    </source>
</evidence>
<feature type="transmembrane region" description="Helical" evidence="6">
    <location>
        <begin position="391"/>
        <end position="412"/>
    </location>
</feature>
<sequence>MSHHRAIAAVFVAHGAVAGSLSTRIPWIQEHLHLTPGALGLALLCPSIGAFVGMPMASRLAYRFGNRAATRVLLALWCAGLALPALSPSPVWLFGAFLLFGAAAGMCDVAMNAHAVLLERHLGRSIMSGLHGMWSVGSLAAGGLGALAAHAGIDARIHLGAMSLALLGLGAAAGRGLLPDSRMADSAHNPPPDSGIAGAGRGLLADSGMAGAGHTPLPDSGMAGAGHTPLPDSGIASSGHNPLPDSGRAGARRDVPAPRRFALPTRGILVIGLVGFCATFAEGASSNWSAVYLTAVTAAGPGLAAAGYTVFMLCMASTRLLGDHVIRRIGPVATVRAGGAVAAVGGALVVAARTPALGIAGFALVGLGIAVIVPLVIAAAGNAGTTPGEGVAGVATITYLSGLIAPAVTGWVAGALGYPTAFALITCVVVLLTLLAPVLRPSRTSPAEGDVRVDA</sequence>
<evidence type="ECO:0000256" key="3">
    <source>
        <dbReference type="ARBA" id="ARBA00022989"/>
    </source>
</evidence>
<dbReference type="Gene3D" id="1.20.1250.20">
    <property type="entry name" value="MFS general substrate transporter like domains"/>
    <property type="match status" value="2"/>
</dbReference>
<dbReference type="InterPro" id="IPR036259">
    <property type="entry name" value="MFS_trans_sf"/>
</dbReference>
<dbReference type="InterPro" id="IPR051788">
    <property type="entry name" value="MFS_Transporter"/>
</dbReference>
<evidence type="ECO:0000256" key="4">
    <source>
        <dbReference type="ARBA" id="ARBA00023136"/>
    </source>
</evidence>
<keyword evidence="8" id="KW-1185">Reference proteome</keyword>
<accession>A0A7W9G6W2</accession>